<accession>A0A4U1ZI74</accession>
<dbReference type="AlphaFoldDB" id="A0A4U1ZI74"/>
<protein>
    <submittedName>
        <fullName evidence="2">CHAT domain-containing protein</fullName>
    </submittedName>
</protein>
<name>A0A4U1ZI74_9VIBR</name>
<organism evidence="2 3">
    <name type="scientific">Vibrio kanaloae</name>
    <dbReference type="NCBI Taxonomy" id="170673"/>
    <lineage>
        <taxon>Bacteria</taxon>
        <taxon>Pseudomonadati</taxon>
        <taxon>Pseudomonadota</taxon>
        <taxon>Gammaproteobacteria</taxon>
        <taxon>Vibrionales</taxon>
        <taxon>Vibrionaceae</taxon>
        <taxon>Vibrio</taxon>
    </lineage>
</organism>
<proteinExistence type="predicted"/>
<dbReference type="Proteomes" id="UP000307574">
    <property type="component" value="Unassembled WGS sequence"/>
</dbReference>
<feature type="domain" description="CHAT" evidence="1">
    <location>
        <begin position="693"/>
        <end position="852"/>
    </location>
</feature>
<evidence type="ECO:0000313" key="2">
    <source>
        <dbReference type="EMBL" id="TKF32621.1"/>
    </source>
</evidence>
<sequence length="897" mass="101526">MGFFSLQTEQAIEYSALQDLLLRSRVKRKWFELTETAKQLIKSKDAKSIAKAERLLSKALKIALKEPLARASTCHDLGVLHFSYHTELPGGTYHNLNKAIQYFNRAIDTPQRQVIPEKHASSLSQLAVVYRRAAHDYLWPDKDLDCIEKAKVLHIQAIDLLINSEIPKVIRDGQLSIVHFNLASVLFDQGLNQKACESQAKSVELYLGYLNYNLPPFMNVMAPEQGLGLSFARLMHFSDSPKHKELCETILDVAPRFGVDPIKIMTINPEVDIARPEQQIDYLLRTAKAKPSPDNLKQLFKKQYELMENRRTCKSDAEADVLASLVQRTCSGLARILMEQEDLTVAFKLLENCSALRFCESANKHWQVPEKKVCLPLRSDLLQMGSTYFNLNELALMLEHLSEEDVEVALTEVFERSQKDSIIEEVGESTYFYEPALYPAVLKGALDDKDSIAFLRQKSNDCLTDFLKIESLIDELDPAFLKRRNSDYSVQIEHFEEALSKNPNLTLVRIDIESNYDDVLILVAMMNAGKLVVTGQSVSLPRNLVNDIGAYVKGNADGLRTWVLDFINWREILPDDCKRIGLLTSFFASQIPWAATGIEGEELYTLVDEINWLPTVLYLCNHVTHFNKRNGSKCINGGETRFHNVANKHASGLMTDVQKDDFVEVVRTSEVISYYGHCAHELPNRPYLKTKHFDMNDLEQVNQVAGMERVEFWACQSGSNIPLSVFSIPVNEAFGFDMRMIEWGAVSSIGSLWALPDIVTAHIKSHYDQLLNSGYSPSKALLAAQRWWVSQGAKAELNKMRELGLSPYLNTLGCNETLAGLLGPMKTKESRNEDELKRAERLFLHPSSWAGLRFCGIAEQINQAVYLDKVDLTVDEINQLKSSLAKQKLKSGFINYV</sequence>
<reference evidence="2 3" key="1">
    <citation type="submission" date="2019-04" db="EMBL/GenBank/DDBJ databases">
        <title>A reverse ecology approach based on a biological definition of microbial populations.</title>
        <authorList>
            <person name="Arevalo P."/>
            <person name="Vaninsberghe D."/>
            <person name="Elsherbini J."/>
            <person name="Gore J."/>
            <person name="Polz M."/>
        </authorList>
    </citation>
    <scope>NUCLEOTIDE SEQUENCE [LARGE SCALE GENOMIC DNA]</scope>
    <source>
        <strain evidence="2 3">10N.261.46.F4</strain>
    </source>
</reference>
<dbReference type="EMBL" id="SYUV01000027">
    <property type="protein sequence ID" value="TKF32621.1"/>
    <property type="molecule type" value="Genomic_DNA"/>
</dbReference>
<dbReference type="InterPro" id="IPR011990">
    <property type="entry name" value="TPR-like_helical_dom_sf"/>
</dbReference>
<dbReference type="Gene3D" id="1.25.40.10">
    <property type="entry name" value="Tetratricopeptide repeat domain"/>
    <property type="match status" value="1"/>
</dbReference>
<comment type="caution">
    <text evidence="2">The sequence shown here is derived from an EMBL/GenBank/DDBJ whole genome shotgun (WGS) entry which is preliminary data.</text>
</comment>
<dbReference type="RefSeq" id="WP_136980124.1">
    <property type="nucleotide sequence ID" value="NZ_SYUV01000027.1"/>
</dbReference>
<dbReference type="InterPro" id="IPR024983">
    <property type="entry name" value="CHAT_dom"/>
</dbReference>
<gene>
    <name evidence="2" type="ORF">FCV50_09220</name>
</gene>
<dbReference type="Pfam" id="PF12770">
    <property type="entry name" value="CHAT"/>
    <property type="match status" value="1"/>
</dbReference>
<evidence type="ECO:0000259" key="1">
    <source>
        <dbReference type="Pfam" id="PF12770"/>
    </source>
</evidence>
<evidence type="ECO:0000313" key="3">
    <source>
        <dbReference type="Proteomes" id="UP000307574"/>
    </source>
</evidence>